<feature type="signal peptide" evidence="2">
    <location>
        <begin position="1"/>
        <end position="20"/>
    </location>
</feature>
<evidence type="ECO:0000313" key="4">
    <source>
        <dbReference type="Proteomes" id="UP000649829"/>
    </source>
</evidence>
<dbReference type="RefSeq" id="WP_036538308.1">
    <property type="nucleotide sequence ID" value="NZ_BMLF01000001.1"/>
</dbReference>
<organism evidence="3 4">
    <name type="scientific">Pseudooceanicola nanhaiensis</name>
    <dbReference type="NCBI Taxonomy" id="375761"/>
    <lineage>
        <taxon>Bacteria</taxon>
        <taxon>Pseudomonadati</taxon>
        <taxon>Pseudomonadota</taxon>
        <taxon>Alphaproteobacteria</taxon>
        <taxon>Rhodobacterales</taxon>
        <taxon>Paracoccaceae</taxon>
        <taxon>Pseudooceanicola</taxon>
    </lineage>
</organism>
<reference evidence="3" key="1">
    <citation type="journal article" date="2014" name="Int. J. Syst. Evol. Microbiol.">
        <title>Complete genome sequence of Corynebacterium casei LMG S-19264T (=DSM 44701T), isolated from a smear-ripened cheese.</title>
        <authorList>
            <consortium name="US DOE Joint Genome Institute (JGI-PGF)"/>
            <person name="Walter F."/>
            <person name="Albersmeier A."/>
            <person name="Kalinowski J."/>
            <person name="Ruckert C."/>
        </authorList>
    </citation>
    <scope>NUCLEOTIDE SEQUENCE</scope>
    <source>
        <strain evidence="3">CGMCC 1.6293</strain>
    </source>
</reference>
<keyword evidence="2" id="KW-0732">Signal</keyword>
<keyword evidence="4" id="KW-1185">Reference proteome</keyword>
<accession>A0A917SNE2</accession>
<name>A0A917SNE2_9RHOB</name>
<gene>
    <name evidence="3" type="ORF">GCM10011534_06680</name>
</gene>
<feature type="compositionally biased region" description="Pro residues" evidence="1">
    <location>
        <begin position="29"/>
        <end position="39"/>
    </location>
</feature>
<feature type="region of interest" description="Disordered" evidence="1">
    <location>
        <begin position="27"/>
        <end position="68"/>
    </location>
</feature>
<proteinExistence type="predicted"/>
<evidence type="ECO:0000313" key="3">
    <source>
        <dbReference type="EMBL" id="GGL87373.1"/>
    </source>
</evidence>
<dbReference type="EMBL" id="BMLF01000001">
    <property type="protein sequence ID" value="GGL87373.1"/>
    <property type="molecule type" value="Genomic_DNA"/>
</dbReference>
<protein>
    <recommendedName>
        <fullName evidence="5">D-galactarate dehydratase</fullName>
    </recommendedName>
</protein>
<evidence type="ECO:0000256" key="2">
    <source>
        <dbReference type="SAM" id="SignalP"/>
    </source>
</evidence>
<dbReference type="PROSITE" id="PS51257">
    <property type="entry name" value="PROKAR_LIPOPROTEIN"/>
    <property type="match status" value="1"/>
</dbReference>
<dbReference type="Proteomes" id="UP000649829">
    <property type="component" value="Unassembled WGS sequence"/>
</dbReference>
<evidence type="ECO:0008006" key="5">
    <source>
        <dbReference type="Google" id="ProtNLM"/>
    </source>
</evidence>
<evidence type="ECO:0000256" key="1">
    <source>
        <dbReference type="SAM" id="MobiDB-lite"/>
    </source>
</evidence>
<reference evidence="3" key="2">
    <citation type="submission" date="2020-09" db="EMBL/GenBank/DDBJ databases">
        <authorList>
            <person name="Sun Q."/>
            <person name="Zhou Y."/>
        </authorList>
    </citation>
    <scope>NUCLEOTIDE SEQUENCE</scope>
    <source>
        <strain evidence="3">CGMCC 1.6293</strain>
    </source>
</reference>
<sequence>MITRTLLPLALVATALTACSALEKVTPAAAPPPSAPVPAPVTGESDAERADEVAPEPEAGGRLGTTIVSLGDPGRGGAWLETPLVDAAAKGRVVHAGESVEVDLIPIPGEVGAGSRMSLAAFQALGASITGLPEVEVFRN</sequence>
<comment type="caution">
    <text evidence="3">The sequence shown here is derived from an EMBL/GenBank/DDBJ whole genome shotgun (WGS) entry which is preliminary data.</text>
</comment>
<dbReference type="AlphaFoldDB" id="A0A917SNE2"/>
<feature type="chain" id="PRO_5037711900" description="D-galactarate dehydratase" evidence="2">
    <location>
        <begin position="21"/>
        <end position="140"/>
    </location>
</feature>